<keyword evidence="2" id="KW-0963">Cytoplasm</keyword>
<evidence type="ECO:0000313" key="3">
    <source>
        <dbReference type="EMBL" id="KAH0815946.1"/>
    </source>
</evidence>
<comment type="caution">
    <text evidence="3">The sequence shown here is derived from an EMBL/GenBank/DDBJ whole genome shotgun (WGS) entry which is preliminary data.</text>
</comment>
<proteinExistence type="predicted"/>
<gene>
    <name evidence="3" type="ORF">GEV33_006845</name>
</gene>
<dbReference type="GO" id="GO:0005634">
    <property type="term" value="C:nucleus"/>
    <property type="evidence" value="ECO:0007669"/>
    <property type="project" value="TreeGrafter"/>
</dbReference>
<dbReference type="GO" id="GO:0006974">
    <property type="term" value="P:DNA damage response"/>
    <property type="evidence" value="ECO:0007669"/>
    <property type="project" value="InterPro"/>
</dbReference>
<dbReference type="AlphaFoldDB" id="A0A8J6LJD3"/>
<dbReference type="GO" id="GO:0008283">
    <property type="term" value="P:cell population proliferation"/>
    <property type="evidence" value="ECO:0007669"/>
    <property type="project" value="InterPro"/>
</dbReference>
<evidence type="ECO:0000256" key="2">
    <source>
        <dbReference type="ARBA" id="ARBA00022490"/>
    </source>
</evidence>
<name>A0A8J6LJD3_TENMO</name>
<keyword evidence="4" id="KW-1185">Reference proteome</keyword>
<protein>
    <submittedName>
        <fullName evidence="3">Uncharacterized protein</fullName>
    </submittedName>
</protein>
<dbReference type="EMBL" id="JABDTM020022318">
    <property type="protein sequence ID" value="KAH0815946.1"/>
    <property type="molecule type" value="Genomic_DNA"/>
</dbReference>
<reference evidence="3" key="1">
    <citation type="journal article" date="2020" name="J Insects Food Feed">
        <title>The yellow mealworm (Tenebrio molitor) genome: a resource for the emerging insects as food and feed industry.</title>
        <authorList>
            <person name="Eriksson T."/>
            <person name="Andere A."/>
            <person name="Kelstrup H."/>
            <person name="Emery V."/>
            <person name="Picard C."/>
        </authorList>
    </citation>
    <scope>NUCLEOTIDE SEQUENCE</scope>
    <source>
        <strain evidence="3">Stoneville</strain>
        <tissue evidence="3">Whole head</tissue>
    </source>
</reference>
<dbReference type="Proteomes" id="UP000719412">
    <property type="component" value="Unassembled WGS sequence"/>
</dbReference>
<reference evidence="3" key="2">
    <citation type="submission" date="2021-08" db="EMBL/GenBank/DDBJ databases">
        <authorList>
            <person name="Eriksson T."/>
        </authorList>
    </citation>
    <scope>NUCLEOTIDE SEQUENCE</scope>
    <source>
        <strain evidence="3">Stoneville</strain>
        <tissue evidence="3">Whole head</tissue>
    </source>
</reference>
<organism evidence="3 4">
    <name type="scientific">Tenebrio molitor</name>
    <name type="common">Yellow mealworm beetle</name>
    <dbReference type="NCBI Taxonomy" id="7067"/>
    <lineage>
        <taxon>Eukaryota</taxon>
        <taxon>Metazoa</taxon>
        <taxon>Ecdysozoa</taxon>
        <taxon>Arthropoda</taxon>
        <taxon>Hexapoda</taxon>
        <taxon>Insecta</taxon>
        <taxon>Pterygota</taxon>
        <taxon>Neoptera</taxon>
        <taxon>Endopterygota</taxon>
        <taxon>Coleoptera</taxon>
        <taxon>Polyphaga</taxon>
        <taxon>Cucujiformia</taxon>
        <taxon>Tenebrionidae</taxon>
        <taxon>Tenebrio</taxon>
    </lineage>
</organism>
<dbReference type="InterPro" id="IPR038904">
    <property type="entry name" value="BRAT1"/>
</dbReference>
<evidence type="ECO:0000256" key="1">
    <source>
        <dbReference type="ARBA" id="ARBA00004496"/>
    </source>
</evidence>
<comment type="subcellular location">
    <subcellularLocation>
        <location evidence="1">Cytoplasm</location>
    </subcellularLocation>
</comment>
<dbReference type="PANTHER" id="PTHR21331:SF2">
    <property type="entry name" value="BRCA1-ASSOCIATED ATM ACTIVATOR 1"/>
    <property type="match status" value="1"/>
</dbReference>
<sequence>MESRVSHFKSKIIRVLGNLLAGKCEVRIDECLNKFLEVLEQQESKEIESAFVVLEICAQWLEKAVRMWSATELTPATGVISFTMNLASLLSKNEGKFLRLHSNNFFIELLVLLKAGQIGGVASSVKLAYVKMLSSFLEHKSGIHWIVVCSFWENIFQFSLTTQDGDVTKESTLFMSKLLEKTIDYDEHFCDDVVKRIMLPLDANFYRSIKPSTDLEDADDEVATQRLMPTLKLIGDILHYFLDGILFDKTDYRVAFIFLKNFHLEERISDLMVIAQSKCLVFDVARIVFMIQFLELYFQVVTKNVYATSFNASLSRIRNNFIATLSVENFDHFDRSSKFGHFYWKLIHTKIPNFHREMNESLLYSTQCLVLMLLPQFSVTLKYSKSLGQMKKELSHDVFREDFIHKLKILMREAVRILFNLREYLLAHPNLFQIAKRVAPFAKESRRYYTTEQAVIVFQIQLYSLKDLTSAVRESPEKMEIFLNEMDYVQQVLENVTVLISEFDISWKDSFDSIDVMAFAVDFLSVPDWSPQIVVQTLKLINVATAQCMTPNLALLVDSTADSATTFLGPLLYAKLLDDGAEVKEAALEVICTMGRMSKSSKC</sequence>
<dbReference type="GO" id="GO:0005737">
    <property type="term" value="C:cytoplasm"/>
    <property type="evidence" value="ECO:0007669"/>
    <property type="project" value="UniProtKB-SubCell"/>
</dbReference>
<accession>A0A8J6LJD3</accession>
<evidence type="ECO:0000313" key="4">
    <source>
        <dbReference type="Proteomes" id="UP000719412"/>
    </source>
</evidence>
<dbReference type="PANTHER" id="PTHR21331">
    <property type="entry name" value="BRCA1-ASSOCIATED ATM ACTIVATOR 1"/>
    <property type="match status" value="1"/>
</dbReference>